<dbReference type="Proteomes" id="UP000662888">
    <property type="component" value="Chromosome"/>
</dbReference>
<dbReference type="EMBL" id="CP065053">
    <property type="protein sequence ID" value="QPI52124.1"/>
    <property type="molecule type" value="Genomic_DNA"/>
</dbReference>
<protein>
    <submittedName>
        <fullName evidence="2">Toll/interleukin-1 receptor domain-containing protein</fullName>
    </submittedName>
</protein>
<accession>A0AA48WIA6</accession>
<reference evidence="2 3" key="1">
    <citation type="submission" date="2020-11" db="EMBL/GenBank/DDBJ databases">
        <authorList>
            <person name="Sun Q."/>
        </authorList>
    </citation>
    <scope>NUCLEOTIDE SEQUENCE [LARGE SCALE GENOMIC DNA]</scope>
    <source>
        <strain evidence="2 3">P8398</strain>
    </source>
</reference>
<evidence type="ECO:0000313" key="2">
    <source>
        <dbReference type="EMBL" id="QPI52124.1"/>
    </source>
</evidence>
<evidence type="ECO:0000256" key="1">
    <source>
        <dbReference type="SAM" id="MobiDB-lite"/>
    </source>
</evidence>
<dbReference type="SUPFAM" id="SSF52200">
    <property type="entry name" value="Toll/Interleukin receptor TIR domain"/>
    <property type="match status" value="1"/>
</dbReference>
<feature type="region of interest" description="Disordered" evidence="1">
    <location>
        <begin position="268"/>
        <end position="291"/>
    </location>
</feature>
<organism evidence="2 3">
    <name type="scientific">Massilia antarctica</name>
    <dbReference type="NCBI Taxonomy" id="2765360"/>
    <lineage>
        <taxon>Bacteria</taxon>
        <taxon>Pseudomonadati</taxon>
        <taxon>Pseudomonadota</taxon>
        <taxon>Betaproteobacteria</taxon>
        <taxon>Burkholderiales</taxon>
        <taxon>Oxalobacteraceae</taxon>
        <taxon>Telluria group</taxon>
        <taxon>Massilia</taxon>
    </lineage>
</organism>
<dbReference type="Gene3D" id="3.40.50.10140">
    <property type="entry name" value="Toll/interleukin-1 receptor homology (TIR) domain"/>
    <property type="match status" value="1"/>
</dbReference>
<evidence type="ECO:0000313" key="3">
    <source>
        <dbReference type="Proteomes" id="UP000662888"/>
    </source>
</evidence>
<sequence length="291" mass="32964">MKVFMSWSGQRSKAVAELLAWWTRCVIQASRPWISTEDVDRGALWFTTITEGLAETAVGIVCLTHENKNKPWILFEAGALAKGLSNSRVCTFLVDLEPKDIQDPLAQFNHTLPTEDDMRRLARTLNNNLGAGKLDDNVLSDAFGAYWPTFKERFEDILKSNPQVGPVEIRTKDDLLEEILEGVRGMTQRIRKLEIGEQFGEPSLSRETFQQSRRLREQRVHLREIIRQSLMGGLPMDPFLSQAEAHGMDEVSMKHLIAEVMANMPELAAPRKKSNGSERIASAQERMTRGE</sequence>
<dbReference type="RefSeq" id="WP_206091615.1">
    <property type="nucleotide sequence ID" value="NZ_CP065053.1"/>
</dbReference>
<keyword evidence="3" id="KW-1185">Reference proteome</keyword>
<proteinExistence type="predicted"/>
<name>A0AA48WIA6_9BURK</name>
<dbReference type="InterPro" id="IPR035897">
    <property type="entry name" value="Toll_tir_struct_dom_sf"/>
</dbReference>
<gene>
    <name evidence="2" type="ORF">IV454_11835</name>
</gene>
<keyword evidence="2" id="KW-0675">Receptor</keyword>